<dbReference type="RefSeq" id="WP_232569383.1">
    <property type="nucleotide sequence ID" value="NZ_CP089466.1"/>
</dbReference>
<dbReference type="GO" id="GO:0008168">
    <property type="term" value="F:methyltransferase activity"/>
    <property type="evidence" value="ECO:0007669"/>
    <property type="project" value="UniProtKB-KW"/>
</dbReference>
<name>A0ABD5NID5_9EURY</name>
<evidence type="ECO:0000313" key="5">
    <source>
        <dbReference type="EMBL" id="MFC3478992.1"/>
    </source>
</evidence>
<dbReference type="Pfam" id="PF13649">
    <property type="entry name" value="Methyltransf_25"/>
    <property type="match status" value="1"/>
</dbReference>
<dbReference type="InterPro" id="IPR029063">
    <property type="entry name" value="SAM-dependent_MTases_sf"/>
</dbReference>
<dbReference type="Proteomes" id="UP001595660">
    <property type="component" value="Unassembled WGS sequence"/>
</dbReference>
<dbReference type="Gene3D" id="3.40.50.150">
    <property type="entry name" value="Vaccinia Virus protein VP39"/>
    <property type="match status" value="1"/>
</dbReference>
<accession>A0ABD5NID5</accession>
<reference evidence="5 6" key="1">
    <citation type="journal article" date="2019" name="Int. J. Syst. Evol. Microbiol.">
        <title>The Global Catalogue of Microorganisms (GCM) 10K type strain sequencing project: providing services to taxonomists for standard genome sequencing and annotation.</title>
        <authorList>
            <consortium name="The Broad Institute Genomics Platform"/>
            <consortium name="The Broad Institute Genome Sequencing Center for Infectious Disease"/>
            <person name="Wu L."/>
            <person name="Ma J."/>
        </authorList>
    </citation>
    <scope>NUCLEOTIDE SEQUENCE [LARGE SCALE GENOMIC DNA]</scope>
    <source>
        <strain evidence="5 6">CGMCC 1.12562</strain>
    </source>
</reference>
<evidence type="ECO:0000259" key="4">
    <source>
        <dbReference type="Pfam" id="PF13649"/>
    </source>
</evidence>
<evidence type="ECO:0000256" key="3">
    <source>
        <dbReference type="ARBA" id="ARBA00022691"/>
    </source>
</evidence>
<dbReference type="SUPFAM" id="SSF53335">
    <property type="entry name" value="S-adenosyl-L-methionine-dependent methyltransferases"/>
    <property type="match status" value="1"/>
</dbReference>
<dbReference type="CDD" id="cd02440">
    <property type="entry name" value="AdoMet_MTases"/>
    <property type="match status" value="1"/>
</dbReference>
<dbReference type="PANTHER" id="PTHR43464:SF19">
    <property type="entry name" value="UBIQUINONE BIOSYNTHESIS O-METHYLTRANSFERASE, MITOCHONDRIAL"/>
    <property type="match status" value="1"/>
</dbReference>
<protein>
    <submittedName>
        <fullName evidence="5">Class I SAM-dependent DNA methyltransferase</fullName>
    </submittedName>
</protein>
<keyword evidence="3" id="KW-0949">S-adenosyl-L-methionine</keyword>
<organism evidence="5 6">
    <name type="scientific">Halobacterium litoreum</name>
    <dbReference type="NCBI Taxonomy" id="2039234"/>
    <lineage>
        <taxon>Archaea</taxon>
        <taxon>Methanobacteriati</taxon>
        <taxon>Methanobacteriota</taxon>
        <taxon>Stenosarchaea group</taxon>
        <taxon>Halobacteria</taxon>
        <taxon>Halobacteriales</taxon>
        <taxon>Halobacteriaceae</taxon>
        <taxon>Halobacterium</taxon>
    </lineage>
</organism>
<feature type="domain" description="Methyltransferase" evidence="4">
    <location>
        <begin position="43"/>
        <end position="135"/>
    </location>
</feature>
<keyword evidence="6" id="KW-1185">Reference proteome</keyword>
<proteinExistence type="predicted"/>
<dbReference type="GO" id="GO:0032259">
    <property type="term" value="P:methylation"/>
    <property type="evidence" value="ECO:0007669"/>
    <property type="project" value="UniProtKB-KW"/>
</dbReference>
<evidence type="ECO:0000256" key="2">
    <source>
        <dbReference type="ARBA" id="ARBA00022679"/>
    </source>
</evidence>
<keyword evidence="1 5" id="KW-0489">Methyltransferase</keyword>
<dbReference type="GeneID" id="69117994"/>
<gene>
    <name evidence="5" type="ORF">ACFOKC_14770</name>
</gene>
<sequence>MAGVAYYEDDDVVEQYAAYADDGLTDAERDVVDRFFAERRGRVLDVGCGTGRTTGPLADRGFDVVGVDASAPLLDVARDSHPGVPFERGDATDLDFAEESFRCVLFAGLGIDDVRPAARRLRAILEAHRVLEPGGVFAFDANNLANRFLFDPLSPDGWREMARFVARNRRRGTLTSRYASVAFAHGVDVTHAITPCAQQRQLRDAVFDVAAVVKSVADRRPVHLDPRPYYVARKPDVEARP</sequence>
<dbReference type="AlphaFoldDB" id="A0ABD5NID5"/>
<dbReference type="PANTHER" id="PTHR43464">
    <property type="entry name" value="METHYLTRANSFERASE"/>
    <property type="match status" value="1"/>
</dbReference>
<comment type="caution">
    <text evidence="5">The sequence shown here is derived from an EMBL/GenBank/DDBJ whole genome shotgun (WGS) entry which is preliminary data.</text>
</comment>
<keyword evidence="2" id="KW-0808">Transferase</keyword>
<evidence type="ECO:0000256" key="1">
    <source>
        <dbReference type="ARBA" id="ARBA00022603"/>
    </source>
</evidence>
<dbReference type="EMBL" id="JBHRWN010000002">
    <property type="protein sequence ID" value="MFC3478992.1"/>
    <property type="molecule type" value="Genomic_DNA"/>
</dbReference>
<dbReference type="InterPro" id="IPR041698">
    <property type="entry name" value="Methyltransf_25"/>
</dbReference>
<evidence type="ECO:0000313" key="6">
    <source>
        <dbReference type="Proteomes" id="UP001595660"/>
    </source>
</evidence>